<comment type="caution">
    <text evidence="4">The sequence shown here is derived from an EMBL/GenBank/DDBJ whole genome shotgun (WGS) entry which is preliminary data.</text>
</comment>
<dbReference type="InterPro" id="IPR002201">
    <property type="entry name" value="Glyco_trans_9"/>
</dbReference>
<dbReference type="Proteomes" id="UP000036097">
    <property type="component" value="Unassembled WGS sequence"/>
</dbReference>
<evidence type="ECO:0000313" key="5">
    <source>
        <dbReference type="Proteomes" id="UP000036097"/>
    </source>
</evidence>
<dbReference type="FunFam" id="3.40.50.2000:FF:000164">
    <property type="entry name" value="Lipopolysaccharide heptosyltransferase I"/>
    <property type="match status" value="1"/>
</dbReference>
<dbReference type="PANTHER" id="PTHR30160:SF21">
    <property type="entry name" value="LIPOPOLYSACCHARIDE CORE HEPTOSYLTRANSFERASE OPSX"/>
    <property type="match status" value="1"/>
</dbReference>
<proteinExistence type="inferred from homology"/>
<keyword evidence="5" id="KW-1185">Reference proteome</keyword>
<sequence>MALFSSPPASLCVLRLSAIGDASNASAMVQAIQRQWPETKITWIMGKAEAQLLGDLPGIRVIPFDKKLGWKGYTQLWRQLKGERFDALLHMQTALRASIASIGIKARHRLGFDAARSSDLQHLFINHPVPSPSSPHVLDGFMAFAKELGITEMTPRWEITLTDADFKWAEQHVAPDKPVLVIVPAASKAFKNWTAEGYARVAEHAHLRGMQIILAGSPAKVETDLAAQVIAQCQAPLNNLVGKSSLKQMQALLSHADLVIAPDTGPAHMAVAVGTPVIGLYAHHNPQRTGPYRYLDYVVSAYREAIEAETGKPLEALSWRSRVKAEDAMTRIQPAAVCAMLDKALIDFTIFEEIQ</sequence>
<dbReference type="RefSeq" id="WP_047877785.1">
    <property type="nucleotide sequence ID" value="NZ_LDOT01000005.1"/>
</dbReference>
<dbReference type="GO" id="GO:0009244">
    <property type="term" value="P:lipopolysaccharide core region biosynthetic process"/>
    <property type="evidence" value="ECO:0007669"/>
    <property type="project" value="TreeGrafter"/>
</dbReference>
<dbReference type="PANTHER" id="PTHR30160">
    <property type="entry name" value="TETRAACYLDISACCHARIDE 4'-KINASE-RELATED"/>
    <property type="match status" value="1"/>
</dbReference>
<protein>
    <submittedName>
        <fullName evidence="4">Glycosyl transferase</fullName>
    </submittedName>
</protein>
<comment type="similarity">
    <text evidence="3">Belongs to the glycosyltransferase 9 family.</text>
</comment>
<dbReference type="AlphaFoldDB" id="A0A0J1H6T4"/>
<dbReference type="FunFam" id="3.40.50.2000:FF:000023">
    <property type="entry name" value="ADP-heptose--LPS heptosyltransferase II"/>
    <property type="match status" value="1"/>
</dbReference>
<dbReference type="CDD" id="cd03789">
    <property type="entry name" value="GT9_LPS_heptosyltransferase"/>
    <property type="match status" value="1"/>
</dbReference>
<dbReference type="Pfam" id="PF01075">
    <property type="entry name" value="Glyco_transf_9"/>
    <property type="match status" value="1"/>
</dbReference>
<dbReference type="STRING" id="1195763.ABT56_05100"/>
<reference evidence="4 5" key="1">
    <citation type="submission" date="2015-05" db="EMBL/GenBank/DDBJ databases">
        <title>Photobacterium galathea sp. nov.</title>
        <authorList>
            <person name="Machado H."/>
            <person name="Gram L."/>
        </authorList>
    </citation>
    <scope>NUCLEOTIDE SEQUENCE [LARGE SCALE GENOMIC DNA]</scope>
    <source>
        <strain evidence="4 5">CGMCC 1.12159</strain>
    </source>
</reference>
<dbReference type="GO" id="GO:0005829">
    <property type="term" value="C:cytosol"/>
    <property type="evidence" value="ECO:0007669"/>
    <property type="project" value="TreeGrafter"/>
</dbReference>
<evidence type="ECO:0000313" key="4">
    <source>
        <dbReference type="EMBL" id="KLV07445.1"/>
    </source>
</evidence>
<dbReference type="EMBL" id="LDOT01000005">
    <property type="protein sequence ID" value="KLV07445.1"/>
    <property type="molecule type" value="Genomic_DNA"/>
</dbReference>
<dbReference type="OrthoDB" id="9781892at2"/>
<organism evidence="4 5">
    <name type="scientific">Photobacterium aquae</name>
    <dbReference type="NCBI Taxonomy" id="1195763"/>
    <lineage>
        <taxon>Bacteria</taxon>
        <taxon>Pseudomonadati</taxon>
        <taxon>Pseudomonadota</taxon>
        <taxon>Gammaproteobacteria</taxon>
        <taxon>Vibrionales</taxon>
        <taxon>Vibrionaceae</taxon>
        <taxon>Photobacterium</taxon>
    </lineage>
</organism>
<name>A0A0J1H6T4_9GAMM</name>
<keyword evidence="2 4" id="KW-0808">Transferase</keyword>
<evidence type="ECO:0000256" key="2">
    <source>
        <dbReference type="ARBA" id="ARBA00022679"/>
    </source>
</evidence>
<dbReference type="InterPro" id="IPR051199">
    <property type="entry name" value="LPS_LOS_Heptosyltrfase"/>
</dbReference>
<evidence type="ECO:0000256" key="3">
    <source>
        <dbReference type="ARBA" id="ARBA00043995"/>
    </source>
</evidence>
<dbReference type="Gene3D" id="3.40.50.2000">
    <property type="entry name" value="Glycogen Phosphorylase B"/>
    <property type="match status" value="2"/>
</dbReference>
<accession>A0A0J1H6T4</accession>
<dbReference type="PATRIC" id="fig|1195763.3.peg.1082"/>
<keyword evidence="1" id="KW-0328">Glycosyltransferase</keyword>
<evidence type="ECO:0000256" key="1">
    <source>
        <dbReference type="ARBA" id="ARBA00022676"/>
    </source>
</evidence>
<gene>
    <name evidence="4" type="ORF">ABT56_05100</name>
</gene>
<dbReference type="GO" id="GO:0008713">
    <property type="term" value="F:ADP-heptose-lipopolysaccharide heptosyltransferase activity"/>
    <property type="evidence" value="ECO:0007669"/>
    <property type="project" value="TreeGrafter"/>
</dbReference>
<dbReference type="SUPFAM" id="SSF53756">
    <property type="entry name" value="UDP-Glycosyltransferase/glycogen phosphorylase"/>
    <property type="match status" value="1"/>
</dbReference>